<dbReference type="AlphaFoldDB" id="A0A814ZDT6"/>
<organism evidence="2 3">
    <name type="scientific">Adineta ricciae</name>
    <name type="common">Rotifer</name>
    <dbReference type="NCBI Taxonomy" id="249248"/>
    <lineage>
        <taxon>Eukaryota</taxon>
        <taxon>Metazoa</taxon>
        <taxon>Spiralia</taxon>
        <taxon>Gnathifera</taxon>
        <taxon>Rotifera</taxon>
        <taxon>Eurotatoria</taxon>
        <taxon>Bdelloidea</taxon>
        <taxon>Adinetida</taxon>
        <taxon>Adinetidae</taxon>
        <taxon>Adineta</taxon>
    </lineage>
</organism>
<comment type="caution">
    <text evidence="2">The sequence shown here is derived from an EMBL/GenBank/DDBJ whole genome shotgun (WGS) entry which is preliminary data.</text>
</comment>
<gene>
    <name evidence="2" type="ORF">XAT740_LOCUS25887</name>
</gene>
<accession>A0A814ZDT6</accession>
<keyword evidence="3" id="KW-1185">Reference proteome</keyword>
<keyword evidence="1" id="KW-0732">Signal</keyword>
<evidence type="ECO:0000313" key="2">
    <source>
        <dbReference type="EMBL" id="CAF1243907.1"/>
    </source>
</evidence>
<proteinExistence type="predicted"/>
<feature type="signal peptide" evidence="1">
    <location>
        <begin position="1"/>
        <end position="20"/>
    </location>
</feature>
<sequence>MKSVSIIAVAIFALVALSSSAPVAQQQAQDTRIDIYNDFLSGLFSGLVSTTFGTVSNFLNQLISENPLGVGKRSVQDDIAARVDILSFLYDNILQDLFSGIVTNTFTTATNALNNLIQTNPLGLGKRDVQGDLAARVDILSFLYDNILQDLFSGIVTNTFSTAANALNNLIQTNPLGLGKRAALDINIFQFLYDNVIADLFGGLTSNTANYLQNSLNNLLNKPLGKRAALDINIFQFLYDNVIADLFGGLASNTANYLQNSLNNLLNKPLANVGKRSVNIQQAQELIAQSVSTLVQQFKTFAKQAIATFNDRQKFVELVKENIAVIKTTVAALAQQLAQIIPAEITNEISEGLALLQSVLLFWTSGLAGSLGPVIGSIRP</sequence>
<dbReference type="EMBL" id="CAJNOR010002073">
    <property type="protein sequence ID" value="CAF1243907.1"/>
    <property type="molecule type" value="Genomic_DNA"/>
</dbReference>
<name>A0A814ZDT6_ADIRI</name>
<reference evidence="2" key="1">
    <citation type="submission" date="2021-02" db="EMBL/GenBank/DDBJ databases">
        <authorList>
            <person name="Nowell W R."/>
        </authorList>
    </citation>
    <scope>NUCLEOTIDE SEQUENCE</scope>
</reference>
<protein>
    <submittedName>
        <fullName evidence="2">Uncharacterized protein</fullName>
    </submittedName>
</protein>
<dbReference type="Proteomes" id="UP000663828">
    <property type="component" value="Unassembled WGS sequence"/>
</dbReference>
<evidence type="ECO:0000256" key="1">
    <source>
        <dbReference type="SAM" id="SignalP"/>
    </source>
</evidence>
<feature type="chain" id="PRO_5032820016" evidence="1">
    <location>
        <begin position="21"/>
        <end position="380"/>
    </location>
</feature>
<evidence type="ECO:0000313" key="3">
    <source>
        <dbReference type="Proteomes" id="UP000663828"/>
    </source>
</evidence>